<evidence type="ECO:0000313" key="4">
    <source>
        <dbReference type="Proteomes" id="UP000028924"/>
    </source>
</evidence>
<dbReference type="PANTHER" id="PTHR21597:SF0">
    <property type="entry name" value="THO COMPLEX SUBUNIT 2"/>
    <property type="match status" value="1"/>
</dbReference>
<evidence type="ECO:0000256" key="1">
    <source>
        <dbReference type="SAM" id="MobiDB-lite"/>
    </source>
</evidence>
<dbReference type="GO" id="GO:0006397">
    <property type="term" value="P:mRNA processing"/>
    <property type="evidence" value="ECO:0007669"/>
    <property type="project" value="InterPro"/>
</dbReference>
<dbReference type="STRING" id="3075.A0A087SSD1"/>
<dbReference type="RefSeq" id="XP_011401671.1">
    <property type="nucleotide sequence ID" value="XM_011403369.1"/>
</dbReference>
<organism evidence="3 4">
    <name type="scientific">Auxenochlorella protothecoides</name>
    <name type="common">Green microalga</name>
    <name type="synonym">Chlorella protothecoides</name>
    <dbReference type="NCBI Taxonomy" id="3075"/>
    <lineage>
        <taxon>Eukaryota</taxon>
        <taxon>Viridiplantae</taxon>
        <taxon>Chlorophyta</taxon>
        <taxon>core chlorophytes</taxon>
        <taxon>Trebouxiophyceae</taxon>
        <taxon>Chlorellales</taxon>
        <taxon>Chlorellaceae</taxon>
        <taxon>Auxenochlorella</taxon>
    </lineage>
</organism>
<protein>
    <submittedName>
        <fullName evidence="3">THO complex subunit 2</fullName>
    </submittedName>
</protein>
<feature type="region of interest" description="Disordered" evidence="1">
    <location>
        <begin position="280"/>
        <end position="310"/>
    </location>
</feature>
<feature type="compositionally biased region" description="Low complexity" evidence="1">
    <location>
        <begin position="297"/>
        <end position="307"/>
    </location>
</feature>
<keyword evidence="4" id="KW-1185">Reference proteome</keyword>
<dbReference type="PANTHER" id="PTHR21597">
    <property type="entry name" value="THO2 PROTEIN"/>
    <property type="match status" value="1"/>
</dbReference>
<dbReference type="InterPro" id="IPR040007">
    <property type="entry name" value="Tho2"/>
</dbReference>
<evidence type="ECO:0000313" key="3">
    <source>
        <dbReference type="EMBL" id="KFM28635.1"/>
    </source>
</evidence>
<dbReference type="KEGG" id="apro:F751_6394"/>
<dbReference type="OrthoDB" id="29024at2759"/>
<dbReference type="GO" id="GO:0000445">
    <property type="term" value="C:THO complex part of transcription export complex"/>
    <property type="evidence" value="ECO:0007669"/>
    <property type="project" value="TreeGrafter"/>
</dbReference>
<dbReference type="EMBL" id="KL662175">
    <property type="protein sequence ID" value="KFM28635.1"/>
    <property type="molecule type" value="Genomic_DNA"/>
</dbReference>
<dbReference type="AlphaFoldDB" id="A0A087SSD1"/>
<sequence length="408" mass="43953">MQVVASDVAETIPGVTQELACGFLMDLLEQVVLGQLEPGKLDTALAAAGLTKHKAASLPLMIADAVWMAWAELELEEDPEKRSRLRDAVQQLLRNELVTRKCLMMTGEGEFLEEVGLVVSRDAWRRKEIRTNTKHVYQQRKYNLLREESEGWAKLVTLLNQSGAGKVTEANAGAVAPETKQLALPLLILLAQQKRLITLQAGYSHLKLVAELYDSCQETLLQYIDFLQTAQTPTQYAALLPSIQSMVDDYLIEPEVVFQLVRPMVKAAAVPPRAALAPSAAASTAAGEEGELEEGEAGPTEAGPMEADSAAEEGALPVANGALPVANSALPVANSALPVANGALPVANGAAAGVGGTLAGILPEVERLMASQATFRALSPLLYAVFWTRTLDELELPHDRWGRLMRRH</sequence>
<dbReference type="eggNOG" id="KOG1874">
    <property type="taxonomic scope" value="Eukaryota"/>
</dbReference>
<proteinExistence type="predicted"/>
<name>A0A087SSD1_AUXPR</name>
<dbReference type="GO" id="GO:0006406">
    <property type="term" value="P:mRNA export from nucleus"/>
    <property type="evidence" value="ECO:0007669"/>
    <property type="project" value="InterPro"/>
</dbReference>
<accession>A0A087SSD1</accession>
<dbReference type="InterPro" id="IPR032302">
    <property type="entry name" value="THOC2_N"/>
</dbReference>
<dbReference type="Pfam" id="PF16134">
    <property type="entry name" value="THOC2_N"/>
    <property type="match status" value="1"/>
</dbReference>
<feature type="domain" description="THO complex subunit 2 N-terminal" evidence="2">
    <location>
        <begin position="23"/>
        <end position="161"/>
    </location>
</feature>
<dbReference type="GeneID" id="23617785"/>
<gene>
    <name evidence="3" type="ORF">F751_6394</name>
</gene>
<reference evidence="3 4" key="1">
    <citation type="journal article" date="2014" name="BMC Genomics">
        <title>Oil accumulation mechanisms of the oleaginous microalga Chlorella protothecoides revealed through its genome, transcriptomes, and proteomes.</title>
        <authorList>
            <person name="Gao C."/>
            <person name="Wang Y."/>
            <person name="Shen Y."/>
            <person name="Yan D."/>
            <person name="He X."/>
            <person name="Dai J."/>
            <person name="Wu Q."/>
        </authorList>
    </citation>
    <scope>NUCLEOTIDE SEQUENCE [LARGE SCALE GENOMIC DNA]</scope>
    <source>
        <strain evidence="3 4">0710</strain>
    </source>
</reference>
<dbReference type="Proteomes" id="UP000028924">
    <property type="component" value="Unassembled WGS sequence"/>
</dbReference>
<dbReference type="GO" id="GO:0003729">
    <property type="term" value="F:mRNA binding"/>
    <property type="evidence" value="ECO:0007669"/>
    <property type="project" value="TreeGrafter"/>
</dbReference>
<evidence type="ECO:0000259" key="2">
    <source>
        <dbReference type="Pfam" id="PF16134"/>
    </source>
</evidence>